<sequence length="99" mass="10430">MNPNTHLTSPAAVAGNPTPQSTPAGGVQKKGEFNILPIDEDKKYAPPPKGRHSQGQPGGPDPSSEFHVGPALMPGAFMSSMGTNATAFEREFNQKSKKE</sequence>
<comment type="caution">
    <text evidence="2">The sequence shown here is derived from an EMBL/GenBank/DDBJ whole genome shotgun (WGS) entry which is preliminary data.</text>
</comment>
<reference evidence="2" key="1">
    <citation type="journal article" date="2020" name="Fungal Divers.">
        <title>Resolving the Mortierellaceae phylogeny through synthesis of multi-gene phylogenetics and phylogenomics.</title>
        <authorList>
            <person name="Vandepol N."/>
            <person name="Liber J."/>
            <person name="Desiro A."/>
            <person name="Na H."/>
            <person name="Kennedy M."/>
            <person name="Barry K."/>
            <person name="Grigoriev I.V."/>
            <person name="Miller A.N."/>
            <person name="O'Donnell K."/>
            <person name="Stajich J.E."/>
            <person name="Bonito G."/>
        </authorList>
    </citation>
    <scope>NUCLEOTIDE SEQUENCE</scope>
    <source>
        <strain evidence="2">REB-010B</strain>
    </source>
</reference>
<evidence type="ECO:0000256" key="1">
    <source>
        <dbReference type="SAM" id="MobiDB-lite"/>
    </source>
</evidence>
<keyword evidence="3" id="KW-1185">Reference proteome</keyword>
<dbReference type="Proteomes" id="UP000738325">
    <property type="component" value="Unassembled WGS sequence"/>
</dbReference>
<gene>
    <name evidence="2" type="ORF">BGZ99_007644</name>
</gene>
<name>A0A9P6RTE3_9FUNG</name>
<dbReference type="AlphaFoldDB" id="A0A9P6RTE3"/>
<feature type="compositionally biased region" description="Basic and acidic residues" evidence="1">
    <location>
        <begin position="88"/>
        <end position="99"/>
    </location>
</feature>
<dbReference type="OrthoDB" id="2383081at2759"/>
<protein>
    <submittedName>
        <fullName evidence="2">Uncharacterized protein</fullName>
    </submittedName>
</protein>
<organism evidence="2 3">
    <name type="scientific">Dissophora globulifera</name>
    <dbReference type="NCBI Taxonomy" id="979702"/>
    <lineage>
        <taxon>Eukaryota</taxon>
        <taxon>Fungi</taxon>
        <taxon>Fungi incertae sedis</taxon>
        <taxon>Mucoromycota</taxon>
        <taxon>Mortierellomycotina</taxon>
        <taxon>Mortierellomycetes</taxon>
        <taxon>Mortierellales</taxon>
        <taxon>Mortierellaceae</taxon>
        <taxon>Dissophora</taxon>
    </lineage>
</organism>
<accession>A0A9P6RTE3</accession>
<dbReference type="EMBL" id="JAAAIP010000056">
    <property type="protein sequence ID" value="KAG0327424.1"/>
    <property type="molecule type" value="Genomic_DNA"/>
</dbReference>
<evidence type="ECO:0000313" key="3">
    <source>
        <dbReference type="Proteomes" id="UP000738325"/>
    </source>
</evidence>
<feature type="region of interest" description="Disordered" evidence="1">
    <location>
        <begin position="1"/>
        <end position="99"/>
    </location>
</feature>
<proteinExistence type="predicted"/>
<evidence type="ECO:0000313" key="2">
    <source>
        <dbReference type="EMBL" id="KAG0327424.1"/>
    </source>
</evidence>